<dbReference type="PANTHER" id="PTHR19288">
    <property type="entry name" value="4-NITROPHENYLPHOSPHATASE-RELATED"/>
    <property type="match status" value="1"/>
</dbReference>
<feature type="region of interest" description="Disordered" evidence="1">
    <location>
        <begin position="1"/>
        <end position="28"/>
    </location>
</feature>
<reference evidence="2" key="1">
    <citation type="journal article" date="2014" name="Int. J. Syst. Evol. Microbiol.">
        <title>Complete genome sequence of Corynebacterium casei LMG S-19264T (=DSM 44701T), isolated from a smear-ripened cheese.</title>
        <authorList>
            <consortium name="US DOE Joint Genome Institute (JGI-PGF)"/>
            <person name="Walter F."/>
            <person name="Albersmeier A."/>
            <person name="Kalinowski J."/>
            <person name="Ruckert C."/>
        </authorList>
    </citation>
    <scope>NUCLEOTIDE SEQUENCE</scope>
    <source>
        <strain evidence="2">CGMCC 1.6293</strain>
    </source>
</reference>
<proteinExistence type="predicted"/>
<evidence type="ECO:0000256" key="1">
    <source>
        <dbReference type="SAM" id="MobiDB-lite"/>
    </source>
</evidence>
<dbReference type="Pfam" id="PF13242">
    <property type="entry name" value="Hydrolase_like"/>
    <property type="match status" value="1"/>
</dbReference>
<reference evidence="2" key="2">
    <citation type="submission" date="2020-09" db="EMBL/GenBank/DDBJ databases">
        <authorList>
            <person name="Sun Q."/>
            <person name="Zhou Y."/>
        </authorList>
    </citation>
    <scope>NUCLEOTIDE SEQUENCE</scope>
    <source>
        <strain evidence="2">CGMCC 1.6293</strain>
    </source>
</reference>
<dbReference type="InterPro" id="IPR006357">
    <property type="entry name" value="HAD-SF_hydro_IIA"/>
</dbReference>
<dbReference type="Gene3D" id="3.40.50.1000">
    <property type="entry name" value="HAD superfamily/HAD-like"/>
    <property type="match status" value="2"/>
</dbReference>
<dbReference type="Proteomes" id="UP000649829">
    <property type="component" value="Unassembled WGS sequence"/>
</dbReference>
<comment type="caution">
    <text evidence="2">The sequence shown here is derived from an EMBL/GenBank/DDBJ whole genome shotgun (WGS) entry which is preliminary data.</text>
</comment>
<dbReference type="InterPro" id="IPR036412">
    <property type="entry name" value="HAD-like_sf"/>
</dbReference>
<dbReference type="SUPFAM" id="SSF56784">
    <property type="entry name" value="HAD-like"/>
    <property type="match status" value="1"/>
</dbReference>
<evidence type="ECO:0000313" key="3">
    <source>
        <dbReference type="Proteomes" id="UP000649829"/>
    </source>
</evidence>
<organism evidence="2 3">
    <name type="scientific">Pseudooceanicola nanhaiensis</name>
    <dbReference type="NCBI Taxonomy" id="375761"/>
    <lineage>
        <taxon>Bacteria</taxon>
        <taxon>Pseudomonadati</taxon>
        <taxon>Pseudomonadota</taxon>
        <taxon>Alphaproteobacteria</taxon>
        <taxon>Rhodobacterales</taxon>
        <taxon>Paracoccaceae</taxon>
        <taxon>Pseudooceanicola</taxon>
    </lineage>
</organism>
<dbReference type="GO" id="GO:0016791">
    <property type="term" value="F:phosphatase activity"/>
    <property type="evidence" value="ECO:0007669"/>
    <property type="project" value="TreeGrafter"/>
</dbReference>
<sequence length="274" mass="28659">MSQRRSIAPVKQRGPPVPPDGRQHLDAATTLRPETIRQTRLDPAAIETAGVVLCDLDGCLISEGRAFGDAPRFAAACGDRLWIVSNRSDTTAALLSARLAPLGLHVPPARILLAGEVALEQLAHAGVERLRLWADPALQARARTLGLDIDAPRPEAVLLCRDAAVTVETMGPLLAEVASGAALWVANEDLSHPGHDGAPVAETGALLAALRAIRPELGWRSLGKPDPLMLTTALARSGMAAAEAVFVGDNAATDGRAAAAAGIPFLHLQRSVTR</sequence>
<gene>
    <name evidence="2" type="ORF">GCM10011534_00620</name>
</gene>
<keyword evidence="3" id="KW-1185">Reference proteome</keyword>
<evidence type="ECO:0000313" key="2">
    <source>
        <dbReference type="EMBL" id="GGL82426.1"/>
    </source>
</evidence>
<evidence type="ECO:0008006" key="4">
    <source>
        <dbReference type="Google" id="ProtNLM"/>
    </source>
</evidence>
<dbReference type="AlphaFoldDB" id="A0A917SJH8"/>
<dbReference type="InterPro" id="IPR023214">
    <property type="entry name" value="HAD_sf"/>
</dbReference>
<dbReference type="GO" id="GO:0005737">
    <property type="term" value="C:cytoplasm"/>
    <property type="evidence" value="ECO:0007669"/>
    <property type="project" value="TreeGrafter"/>
</dbReference>
<accession>A0A917SJH8</accession>
<dbReference type="Pfam" id="PF13344">
    <property type="entry name" value="Hydrolase_6"/>
    <property type="match status" value="1"/>
</dbReference>
<dbReference type="EMBL" id="BMLF01000001">
    <property type="protein sequence ID" value="GGL82426.1"/>
    <property type="molecule type" value="Genomic_DNA"/>
</dbReference>
<dbReference type="PANTHER" id="PTHR19288:SF46">
    <property type="entry name" value="HALOACID DEHALOGENASE-LIKE HYDROLASE DOMAIN-CONTAINING PROTEIN 2"/>
    <property type="match status" value="1"/>
</dbReference>
<protein>
    <recommendedName>
        <fullName evidence="4">Haloacid dehalogenase</fullName>
    </recommendedName>
</protein>
<name>A0A917SJH8_9RHOB</name>